<name>A0A8H7DR41_PLEOS</name>
<dbReference type="PANTHER" id="PTHR11559">
    <property type="entry name" value="CARBOXYLESTERASE"/>
    <property type="match status" value="1"/>
</dbReference>
<dbReference type="Proteomes" id="UP000623687">
    <property type="component" value="Unassembled WGS sequence"/>
</dbReference>
<accession>A0A8H7DR41</accession>
<comment type="similarity">
    <text evidence="2">Belongs to the 'GDXG' lipolytic enzyme family.</text>
</comment>
<dbReference type="Pfam" id="PF00135">
    <property type="entry name" value="COesterase"/>
    <property type="match status" value="1"/>
</dbReference>
<dbReference type="GeneID" id="59380297"/>
<dbReference type="OrthoDB" id="408631at2759"/>
<dbReference type="EC" id="3.1.1.-" evidence="4"/>
<evidence type="ECO:0000313" key="6">
    <source>
        <dbReference type="EMBL" id="KAF7422323.1"/>
    </source>
</evidence>
<dbReference type="AlphaFoldDB" id="A0A8H7DR41"/>
<feature type="signal peptide" evidence="4">
    <location>
        <begin position="1"/>
        <end position="18"/>
    </location>
</feature>
<feature type="domain" description="Carboxylesterase type B" evidence="5">
    <location>
        <begin position="28"/>
        <end position="513"/>
    </location>
</feature>
<evidence type="ECO:0000256" key="3">
    <source>
        <dbReference type="ARBA" id="ARBA00022801"/>
    </source>
</evidence>
<dbReference type="VEuPathDB" id="FungiDB:PC9H_010479"/>
<keyword evidence="7" id="KW-1185">Reference proteome</keyword>
<keyword evidence="3 4" id="KW-0378">Hydrolase</keyword>
<dbReference type="InterPro" id="IPR029058">
    <property type="entry name" value="AB_hydrolase_fold"/>
</dbReference>
<gene>
    <name evidence="6" type="ORF">PC9H_010479</name>
</gene>
<dbReference type="InterPro" id="IPR019826">
    <property type="entry name" value="Carboxylesterase_B_AS"/>
</dbReference>
<sequence length="547" mass="61125">MRLSMLYFALATSLSVLASILPSSKDRVVNLGYARYLGKQTYPNTNAFLGIPYAEPPVGRRRFRAPAPLNTHRVSLETRGNVVDATNNPAPCIPGQHRLDDAGNRVGDEDCLKVNIWAPVGAKKGDNLPVLFYIHGGGYIDGTPAHWPFDEWVDRNPNVVIVSVSYRLAVFGFLATPTFDDPLYGDLNAGFKDQIEALNWVKKFINNFGGDPNQITINGQSAGGNSVMLHLVSHQPNKHFNRAIAQSTWRAPMAFPQQMEPLFDYIVTHVGCRRSTILATMGCLRSVDAFRLLAAYHSVATNHTGSHPINTQLAPVLDGQLFTEYPTESFLAGRFTKVPLIVGATTNDSVGPYTSHSSLRGNWPRLTDQDIEDIFALYPAEDFQSEEHRIRRVVGDSQFRCSRVLMGSASSIQPKAWTYRYDQTEPNSPYNSGPNYVGHSSENYILFKSATTNPRGPVKFTPVETAFSEELVSYWLSFVRTGDPNTQKLGHSPTWPAYTTAGRERMVLRQNPKNETTRSGIFVETEPQKEREVCEYIYTNKYVNQQC</sequence>
<dbReference type="PROSITE" id="PS00122">
    <property type="entry name" value="CARBOXYLESTERASE_B_1"/>
    <property type="match status" value="1"/>
</dbReference>
<dbReference type="InterPro" id="IPR002168">
    <property type="entry name" value="Lipase_GDXG_HIS_AS"/>
</dbReference>
<organism evidence="6 7">
    <name type="scientific">Pleurotus ostreatus</name>
    <name type="common">Oyster mushroom</name>
    <name type="synonym">White-rot fungus</name>
    <dbReference type="NCBI Taxonomy" id="5322"/>
    <lineage>
        <taxon>Eukaryota</taxon>
        <taxon>Fungi</taxon>
        <taxon>Dikarya</taxon>
        <taxon>Basidiomycota</taxon>
        <taxon>Agaricomycotina</taxon>
        <taxon>Agaricomycetes</taxon>
        <taxon>Agaricomycetidae</taxon>
        <taxon>Agaricales</taxon>
        <taxon>Pleurotineae</taxon>
        <taxon>Pleurotaceae</taxon>
        <taxon>Pleurotus</taxon>
    </lineage>
</organism>
<dbReference type="PROSITE" id="PS01173">
    <property type="entry name" value="LIPASE_GDXG_HIS"/>
    <property type="match status" value="1"/>
</dbReference>
<dbReference type="SUPFAM" id="SSF53474">
    <property type="entry name" value="alpha/beta-Hydrolases"/>
    <property type="match status" value="1"/>
</dbReference>
<evidence type="ECO:0000313" key="7">
    <source>
        <dbReference type="Proteomes" id="UP000623687"/>
    </source>
</evidence>
<dbReference type="InterPro" id="IPR050309">
    <property type="entry name" value="Type-B_Carboxylest/Lipase"/>
</dbReference>
<evidence type="ECO:0000256" key="1">
    <source>
        <dbReference type="ARBA" id="ARBA00005964"/>
    </source>
</evidence>
<dbReference type="InterPro" id="IPR002018">
    <property type="entry name" value="CarbesteraseB"/>
</dbReference>
<keyword evidence="4" id="KW-0732">Signal</keyword>
<dbReference type="EMBL" id="JACETU010000008">
    <property type="protein sequence ID" value="KAF7422323.1"/>
    <property type="molecule type" value="Genomic_DNA"/>
</dbReference>
<proteinExistence type="inferred from homology"/>
<comment type="caution">
    <text evidence="6">The sequence shown here is derived from an EMBL/GenBank/DDBJ whole genome shotgun (WGS) entry which is preliminary data.</text>
</comment>
<dbReference type="GO" id="GO:0016787">
    <property type="term" value="F:hydrolase activity"/>
    <property type="evidence" value="ECO:0007669"/>
    <property type="project" value="UniProtKB-KW"/>
</dbReference>
<dbReference type="RefSeq" id="XP_036627355.1">
    <property type="nucleotide sequence ID" value="XM_036779972.1"/>
</dbReference>
<comment type="similarity">
    <text evidence="1 4">Belongs to the type-B carboxylesterase/lipase family.</text>
</comment>
<dbReference type="Gene3D" id="3.40.50.1820">
    <property type="entry name" value="alpha/beta hydrolase"/>
    <property type="match status" value="1"/>
</dbReference>
<evidence type="ECO:0000259" key="5">
    <source>
        <dbReference type="Pfam" id="PF00135"/>
    </source>
</evidence>
<evidence type="ECO:0000256" key="2">
    <source>
        <dbReference type="ARBA" id="ARBA00010515"/>
    </source>
</evidence>
<evidence type="ECO:0000256" key="4">
    <source>
        <dbReference type="RuleBase" id="RU361235"/>
    </source>
</evidence>
<feature type="chain" id="PRO_5034923768" description="Carboxylic ester hydrolase" evidence="4">
    <location>
        <begin position="19"/>
        <end position="547"/>
    </location>
</feature>
<reference evidence="6" key="1">
    <citation type="submission" date="2019-07" db="EMBL/GenBank/DDBJ databases">
        <authorList>
            <person name="Palmer J.M."/>
        </authorList>
    </citation>
    <scope>NUCLEOTIDE SEQUENCE</scope>
    <source>
        <strain evidence="6">PC9</strain>
    </source>
</reference>
<protein>
    <recommendedName>
        <fullName evidence="4">Carboxylic ester hydrolase</fullName>
        <ecNumber evidence="4">3.1.1.-</ecNumber>
    </recommendedName>
</protein>